<keyword evidence="3" id="KW-1185">Reference proteome</keyword>
<gene>
    <name evidence="2" type="ORF">PECUL_23A022196</name>
</gene>
<evidence type="ECO:0000256" key="1">
    <source>
        <dbReference type="SAM" id="MobiDB-lite"/>
    </source>
</evidence>
<dbReference type="EMBL" id="OW240923">
    <property type="protein sequence ID" value="CAH2324352.1"/>
    <property type="molecule type" value="Genomic_DNA"/>
</dbReference>
<protein>
    <submittedName>
        <fullName evidence="2">Uncharacterized protein</fullName>
    </submittedName>
</protein>
<sequence length="99" mass="11275">MIQPFLGNKESDTERGSSENQWSDLTVITAEHLAKCFEAQLVKMKAEITFSSSDIKSDLAKIGERLMAMEEKTDIISLQTQTKHWKVENIRRNITGKFA</sequence>
<accession>A0AAD1WVS7</accession>
<dbReference type="AlphaFoldDB" id="A0AAD1WVS7"/>
<organism evidence="2 3">
    <name type="scientific">Pelobates cultripes</name>
    <name type="common">Western spadefoot toad</name>
    <dbReference type="NCBI Taxonomy" id="61616"/>
    <lineage>
        <taxon>Eukaryota</taxon>
        <taxon>Metazoa</taxon>
        <taxon>Chordata</taxon>
        <taxon>Craniata</taxon>
        <taxon>Vertebrata</taxon>
        <taxon>Euteleostomi</taxon>
        <taxon>Amphibia</taxon>
        <taxon>Batrachia</taxon>
        <taxon>Anura</taxon>
        <taxon>Pelobatoidea</taxon>
        <taxon>Pelobatidae</taxon>
        <taxon>Pelobates</taxon>
    </lineage>
</organism>
<proteinExistence type="predicted"/>
<evidence type="ECO:0000313" key="3">
    <source>
        <dbReference type="Proteomes" id="UP001295444"/>
    </source>
</evidence>
<name>A0AAD1WVS7_PELCU</name>
<reference evidence="2" key="1">
    <citation type="submission" date="2022-03" db="EMBL/GenBank/DDBJ databases">
        <authorList>
            <person name="Alioto T."/>
            <person name="Alioto T."/>
            <person name="Gomez Garrido J."/>
        </authorList>
    </citation>
    <scope>NUCLEOTIDE SEQUENCE</scope>
</reference>
<evidence type="ECO:0000313" key="2">
    <source>
        <dbReference type="EMBL" id="CAH2324352.1"/>
    </source>
</evidence>
<dbReference type="Proteomes" id="UP001295444">
    <property type="component" value="Chromosome 12"/>
</dbReference>
<feature type="region of interest" description="Disordered" evidence="1">
    <location>
        <begin position="1"/>
        <end position="21"/>
    </location>
</feature>